<sequence>MDIQIIVDKDLGIAPAEIVAAWNSGPYGATPARLELDPAVAYDAGLLELIVLTVTTIGSTLVASGIQQIVNDIFTAKHPAQPGVEPPQPPPSAATGEPPVEVIQLTNQDGSPLLVVRRRSSITE</sequence>
<gene>
    <name evidence="2" type="ORF">A9Q02_16810</name>
</gene>
<organism evidence="2 3">
    <name type="scientific">Candidatus Chloroploca asiatica</name>
    <dbReference type="NCBI Taxonomy" id="1506545"/>
    <lineage>
        <taxon>Bacteria</taxon>
        <taxon>Bacillati</taxon>
        <taxon>Chloroflexota</taxon>
        <taxon>Chloroflexia</taxon>
        <taxon>Chloroflexales</taxon>
        <taxon>Chloroflexineae</taxon>
        <taxon>Oscillochloridaceae</taxon>
        <taxon>Candidatus Chloroploca</taxon>
    </lineage>
</organism>
<evidence type="ECO:0000313" key="2">
    <source>
        <dbReference type="EMBL" id="PDV97940.1"/>
    </source>
</evidence>
<evidence type="ECO:0000256" key="1">
    <source>
        <dbReference type="SAM" id="MobiDB-lite"/>
    </source>
</evidence>
<dbReference type="RefSeq" id="WP_097653978.1">
    <property type="nucleotide sequence ID" value="NZ_LYXE01000118.1"/>
</dbReference>
<dbReference type="OrthoDB" id="9850752at2"/>
<proteinExistence type="predicted"/>
<dbReference type="EMBL" id="LYXE01000118">
    <property type="protein sequence ID" value="PDV97940.1"/>
    <property type="molecule type" value="Genomic_DNA"/>
</dbReference>
<dbReference type="Proteomes" id="UP000220922">
    <property type="component" value="Unassembled WGS sequence"/>
</dbReference>
<name>A0A2H3KJ70_9CHLR</name>
<protein>
    <submittedName>
        <fullName evidence="2">Uncharacterized protein</fullName>
    </submittedName>
</protein>
<comment type="caution">
    <text evidence="2">The sequence shown here is derived from an EMBL/GenBank/DDBJ whole genome shotgun (WGS) entry which is preliminary data.</text>
</comment>
<dbReference type="AlphaFoldDB" id="A0A2H3KJ70"/>
<feature type="region of interest" description="Disordered" evidence="1">
    <location>
        <begin position="78"/>
        <end position="98"/>
    </location>
</feature>
<accession>A0A2H3KJ70</accession>
<keyword evidence="3" id="KW-1185">Reference proteome</keyword>
<reference evidence="2 3" key="1">
    <citation type="submission" date="2016-05" db="EMBL/GenBank/DDBJ databases">
        <authorList>
            <person name="Lavstsen T."/>
            <person name="Jespersen J.S."/>
        </authorList>
    </citation>
    <scope>NUCLEOTIDE SEQUENCE [LARGE SCALE GENOMIC DNA]</scope>
    <source>
        <strain evidence="2 3">B7-9</strain>
    </source>
</reference>
<evidence type="ECO:0000313" key="3">
    <source>
        <dbReference type="Proteomes" id="UP000220922"/>
    </source>
</evidence>